<evidence type="ECO:0000313" key="13">
    <source>
        <dbReference type="Proteomes" id="UP000463051"/>
    </source>
</evidence>
<keyword evidence="2" id="KW-0963">Cytoplasm</keyword>
<evidence type="ECO:0000256" key="1">
    <source>
        <dbReference type="ARBA" id="ARBA00004496"/>
    </source>
</evidence>
<evidence type="ECO:0000256" key="3">
    <source>
        <dbReference type="ARBA" id="ARBA00022553"/>
    </source>
</evidence>
<dbReference type="GO" id="GO:0005737">
    <property type="term" value="C:cytoplasm"/>
    <property type="evidence" value="ECO:0007669"/>
    <property type="project" value="UniProtKB-SubCell"/>
</dbReference>
<reference evidence="12 13" key="1">
    <citation type="submission" date="2019-11" db="EMBL/GenBank/DDBJ databases">
        <title>Paenibacillus monticola sp. nov., a novel PGPR strain isolated from mountain sample in China.</title>
        <authorList>
            <person name="Zhao Q."/>
            <person name="Li H.-P."/>
            <person name="Zhang J.-L."/>
        </authorList>
    </citation>
    <scope>NUCLEOTIDE SEQUENCE [LARGE SCALE GENOMIC DNA]</scope>
    <source>
        <strain evidence="12 13">LC-T2</strain>
    </source>
</reference>
<dbReference type="GO" id="GO:0003700">
    <property type="term" value="F:DNA-binding transcription factor activity"/>
    <property type="evidence" value="ECO:0007669"/>
    <property type="project" value="InterPro"/>
</dbReference>
<dbReference type="PROSITE" id="PS50110">
    <property type="entry name" value="RESPONSE_REGULATORY"/>
    <property type="match status" value="1"/>
</dbReference>
<dbReference type="Pfam" id="PF00072">
    <property type="entry name" value="Response_reg"/>
    <property type="match status" value="1"/>
</dbReference>
<evidence type="ECO:0000256" key="6">
    <source>
        <dbReference type="ARBA" id="ARBA00023125"/>
    </source>
</evidence>
<dbReference type="Gene3D" id="3.40.50.2300">
    <property type="match status" value="1"/>
</dbReference>
<dbReference type="SUPFAM" id="SSF46689">
    <property type="entry name" value="Homeodomain-like"/>
    <property type="match status" value="2"/>
</dbReference>
<keyword evidence="4" id="KW-0902">Two-component regulatory system</keyword>
<evidence type="ECO:0000313" key="12">
    <source>
        <dbReference type="EMBL" id="MRN52074.1"/>
    </source>
</evidence>
<evidence type="ECO:0000256" key="9">
    <source>
        <dbReference type="SAM" id="MobiDB-lite"/>
    </source>
</evidence>
<comment type="subcellular location">
    <subcellularLocation>
        <location evidence="1">Cytoplasm</location>
    </subcellularLocation>
</comment>
<keyword evidence="5" id="KW-0805">Transcription regulation</keyword>
<dbReference type="EMBL" id="WJXB01000001">
    <property type="protein sequence ID" value="MRN52074.1"/>
    <property type="molecule type" value="Genomic_DNA"/>
</dbReference>
<dbReference type="SMART" id="SM00448">
    <property type="entry name" value="REC"/>
    <property type="match status" value="1"/>
</dbReference>
<dbReference type="PROSITE" id="PS00041">
    <property type="entry name" value="HTH_ARAC_FAMILY_1"/>
    <property type="match status" value="1"/>
</dbReference>
<feature type="domain" description="Response regulatory" evidence="11">
    <location>
        <begin position="2"/>
        <end position="119"/>
    </location>
</feature>
<dbReference type="InterPro" id="IPR009057">
    <property type="entry name" value="Homeodomain-like_sf"/>
</dbReference>
<dbReference type="GO" id="GO:0000160">
    <property type="term" value="P:phosphorelay signal transduction system"/>
    <property type="evidence" value="ECO:0007669"/>
    <property type="project" value="UniProtKB-KW"/>
</dbReference>
<comment type="caution">
    <text evidence="12">The sequence shown here is derived from an EMBL/GenBank/DDBJ whole genome shotgun (WGS) entry which is preliminary data.</text>
</comment>
<dbReference type="PRINTS" id="PR00032">
    <property type="entry name" value="HTHARAC"/>
</dbReference>
<keyword evidence="7" id="KW-0804">Transcription</keyword>
<dbReference type="SUPFAM" id="SSF52172">
    <property type="entry name" value="CheY-like"/>
    <property type="match status" value="1"/>
</dbReference>
<dbReference type="GO" id="GO:0043565">
    <property type="term" value="F:sequence-specific DNA binding"/>
    <property type="evidence" value="ECO:0007669"/>
    <property type="project" value="InterPro"/>
</dbReference>
<dbReference type="Proteomes" id="UP000463051">
    <property type="component" value="Unassembled WGS sequence"/>
</dbReference>
<feature type="domain" description="HTH araC/xylS-type" evidence="10">
    <location>
        <begin position="135"/>
        <end position="234"/>
    </location>
</feature>
<feature type="region of interest" description="Disordered" evidence="9">
    <location>
        <begin position="230"/>
        <end position="257"/>
    </location>
</feature>
<protein>
    <submittedName>
        <fullName evidence="12">Response regulator</fullName>
    </submittedName>
</protein>
<evidence type="ECO:0000259" key="11">
    <source>
        <dbReference type="PROSITE" id="PS50110"/>
    </source>
</evidence>
<dbReference type="InterPro" id="IPR018062">
    <property type="entry name" value="HTH_AraC-typ_CS"/>
</dbReference>
<dbReference type="PANTHER" id="PTHR42713">
    <property type="entry name" value="HISTIDINE KINASE-RELATED"/>
    <property type="match status" value="1"/>
</dbReference>
<dbReference type="Gene3D" id="1.10.10.60">
    <property type="entry name" value="Homeodomain-like"/>
    <property type="match status" value="2"/>
</dbReference>
<dbReference type="InterPro" id="IPR020449">
    <property type="entry name" value="Tscrpt_reg_AraC-type_HTH"/>
</dbReference>
<evidence type="ECO:0000256" key="4">
    <source>
        <dbReference type="ARBA" id="ARBA00023012"/>
    </source>
</evidence>
<dbReference type="InterPro" id="IPR051552">
    <property type="entry name" value="HptR"/>
</dbReference>
<evidence type="ECO:0000256" key="8">
    <source>
        <dbReference type="PROSITE-ProRule" id="PRU00169"/>
    </source>
</evidence>
<keyword evidence="3 8" id="KW-0597">Phosphoprotein</keyword>
<feature type="modified residue" description="4-aspartylphosphate" evidence="8">
    <location>
        <position position="54"/>
    </location>
</feature>
<organism evidence="12 13">
    <name type="scientific">Paenibacillus monticola</name>
    <dbReference type="NCBI Taxonomy" id="2666075"/>
    <lineage>
        <taxon>Bacteria</taxon>
        <taxon>Bacillati</taxon>
        <taxon>Bacillota</taxon>
        <taxon>Bacilli</taxon>
        <taxon>Bacillales</taxon>
        <taxon>Paenibacillaceae</taxon>
        <taxon>Paenibacillus</taxon>
    </lineage>
</organism>
<gene>
    <name evidence="12" type="ORF">GJB61_03565</name>
</gene>
<dbReference type="InterPro" id="IPR018060">
    <property type="entry name" value="HTH_AraC"/>
</dbReference>
<name>A0A7X2L094_9BACL</name>
<keyword evidence="13" id="KW-1185">Reference proteome</keyword>
<dbReference type="PROSITE" id="PS01124">
    <property type="entry name" value="HTH_ARAC_FAMILY_2"/>
    <property type="match status" value="1"/>
</dbReference>
<dbReference type="AlphaFoldDB" id="A0A7X2L094"/>
<keyword evidence="6" id="KW-0238">DNA-binding</keyword>
<dbReference type="Pfam" id="PF12833">
    <property type="entry name" value="HTH_18"/>
    <property type="match status" value="1"/>
</dbReference>
<dbReference type="CDD" id="cd17536">
    <property type="entry name" value="REC_YesN-like"/>
    <property type="match status" value="1"/>
</dbReference>
<proteinExistence type="predicted"/>
<accession>A0A7X2L094</accession>
<dbReference type="RefSeq" id="WP_154117064.1">
    <property type="nucleotide sequence ID" value="NZ_WJXB01000001.1"/>
</dbReference>
<dbReference type="InterPro" id="IPR001789">
    <property type="entry name" value="Sig_transdc_resp-reg_receiver"/>
</dbReference>
<evidence type="ECO:0000256" key="5">
    <source>
        <dbReference type="ARBA" id="ARBA00023015"/>
    </source>
</evidence>
<evidence type="ECO:0000259" key="10">
    <source>
        <dbReference type="PROSITE" id="PS01124"/>
    </source>
</evidence>
<dbReference type="InterPro" id="IPR011006">
    <property type="entry name" value="CheY-like_superfamily"/>
</dbReference>
<sequence length="257" mass="29083">MRVLIVDDEPLILNGLVKIIGEVAPLGTEVFKANNAFEALDLMKDHMPDVTVTDLHMPEKNGFELIETARESGLCDRFIILTGYDEFEYVRKALRTGVVDYLLKPIDKNEIAALLAHVEQELPSEADSEYSRHAKRILAYTKTHYMNDLSLDHLAELMNLHPNYICSLFKKVTGDTFVSYLNAFRIKEAQKLLRSQRQLSVNAIGMKVGFENKHYFAKVFKKYTGTTPGAYRDEDEAEGNADDNFAAGGPDLSEMRE</sequence>
<dbReference type="SMART" id="SM00342">
    <property type="entry name" value="HTH_ARAC"/>
    <property type="match status" value="1"/>
</dbReference>
<evidence type="ECO:0000256" key="7">
    <source>
        <dbReference type="ARBA" id="ARBA00023163"/>
    </source>
</evidence>
<evidence type="ECO:0000256" key="2">
    <source>
        <dbReference type="ARBA" id="ARBA00022490"/>
    </source>
</evidence>
<dbReference type="PANTHER" id="PTHR42713:SF3">
    <property type="entry name" value="TRANSCRIPTIONAL REGULATORY PROTEIN HPTR"/>
    <property type="match status" value="1"/>
</dbReference>